<keyword evidence="5" id="KW-1133">Transmembrane helix</keyword>
<comment type="caution">
    <text evidence="8">The sequence shown here is derived from an EMBL/GenBank/DDBJ whole genome shotgun (WGS) entry which is preliminary data.</text>
</comment>
<dbReference type="PANTHER" id="PTHR32089">
    <property type="entry name" value="METHYL-ACCEPTING CHEMOTAXIS PROTEIN MCPB"/>
    <property type="match status" value="1"/>
</dbReference>
<evidence type="ECO:0000256" key="5">
    <source>
        <dbReference type="SAM" id="Phobius"/>
    </source>
</evidence>
<evidence type="ECO:0000256" key="3">
    <source>
        <dbReference type="ARBA" id="ARBA00029447"/>
    </source>
</evidence>
<comment type="similarity">
    <text evidence="3">Belongs to the methyl-accepting chemotaxis (MCP) protein family.</text>
</comment>
<keyword evidence="9" id="KW-1185">Reference proteome</keyword>
<dbReference type="PANTHER" id="PTHR32089:SF112">
    <property type="entry name" value="LYSOZYME-LIKE PROTEIN-RELATED"/>
    <property type="match status" value="1"/>
</dbReference>
<dbReference type="Pfam" id="PF00672">
    <property type="entry name" value="HAMP"/>
    <property type="match status" value="1"/>
</dbReference>
<dbReference type="Gene3D" id="1.10.287.950">
    <property type="entry name" value="Methyl-accepting chemotaxis protein"/>
    <property type="match status" value="1"/>
</dbReference>
<organism evidence="8 9">
    <name type="scientific">Paraglaciecola algarum</name>
    <dbReference type="NCBI Taxonomy" id="3050085"/>
    <lineage>
        <taxon>Bacteria</taxon>
        <taxon>Pseudomonadati</taxon>
        <taxon>Pseudomonadota</taxon>
        <taxon>Gammaproteobacteria</taxon>
        <taxon>Alteromonadales</taxon>
        <taxon>Alteromonadaceae</taxon>
        <taxon>Paraglaciecola</taxon>
    </lineage>
</organism>
<dbReference type="PROSITE" id="PS50111">
    <property type="entry name" value="CHEMOTAXIS_TRANSDUC_2"/>
    <property type="match status" value="1"/>
</dbReference>
<feature type="domain" description="HAMP" evidence="7">
    <location>
        <begin position="214"/>
        <end position="266"/>
    </location>
</feature>
<gene>
    <name evidence="8" type="ORF">L0668_09170</name>
</gene>
<evidence type="ECO:0000313" key="8">
    <source>
        <dbReference type="EMBL" id="MCF2948274.1"/>
    </source>
</evidence>
<feature type="transmembrane region" description="Helical" evidence="5">
    <location>
        <begin position="187"/>
        <end position="212"/>
    </location>
</feature>
<dbReference type="EMBL" id="JAKGAS010000004">
    <property type="protein sequence ID" value="MCF2948274.1"/>
    <property type="molecule type" value="Genomic_DNA"/>
</dbReference>
<accession>A0ABS9D6G1</accession>
<dbReference type="SMART" id="SM00304">
    <property type="entry name" value="HAMP"/>
    <property type="match status" value="1"/>
</dbReference>
<dbReference type="InterPro" id="IPR004089">
    <property type="entry name" value="MCPsignal_dom"/>
</dbReference>
<dbReference type="Proteomes" id="UP001521137">
    <property type="component" value="Unassembled WGS sequence"/>
</dbReference>
<dbReference type="SUPFAM" id="SSF58104">
    <property type="entry name" value="Methyl-accepting chemotaxis protein (MCP) signaling domain"/>
    <property type="match status" value="1"/>
</dbReference>
<feature type="domain" description="Methyl-accepting transducer" evidence="6">
    <location>
        <begin position="271"/>
        <end position="507"/>
    </location>
</feature>
<evidence type="ECO:0000313" key="9">
    <source>
        <dbReference type="Proteomes" id="UP001521137"/>
    </source>
</evidence>
<sequence length="545" mass="59178">MFDFISSNLRAKLFALFGVALLLIIASVGFGIRSLSGVIDEYANAVETDISYASELAALNVDFKIQVQEWKNTLIRGKDLEQREKYWGRFNARADKIKANYKQLLSHLDKSSPGYNDLAAFAESYPPMVEAYRTGYQAFVDANFDIAVGDKAVSGIDREPSKRLTDAVDKIDNAVMKLKASIAENSAFATTFTTVLLLLSIVISSIGLYWFITKSILDPLNKVTGASSLIAEGDFSSNIDVKSNDQVGQLATNFRRIQNDLSHMIGEIISELTQLRELSIKLFDAFENVKQSVGKQVETTTSVSGNMSDMASLGESIVISVAQANEFVNSSSEQTSSGLKMFEENVQTSQSMLDATHSASEIIVNLKQDSDDIGSVVSVINGIAEQTNLLALNAAIEAARAGESGRGFAVVADEVRSLATKTQESTEQISRNIHKLQQAADSAVNAMTEGKDKATTSVEQIKQSQQFMQNFAQVFGEIAKLNAQVDEAVSKQNGQSATVNHGLSEISKLSIASQNSAESMGEASSMLVKVLDNINQATQRFKLKQ</sequence>
<dbReference type="PROSITE" id="PS50885">
    <property type="entry name" value="HAMP"/>
    <property type="match status" value="1"/>
</dbReference>
<dbReference type="Pfam" id="PF00015">
    <property type="entry name" value="MCPsignal"/>
    <property type="match status" value="1"/>
</dbReference>
<dbReference type="CDD" id="cd06225">
    <property type="entry name" value="HAMP"/>
    <property type="match status" value="1"/>
</dbReference>
<evidence type="ECO:0000256" key="4">
    <source>
        <dbReference type="PROSITE-ProRule" id="PRU00284"/>
    </source>
</evidence>
<dbReference type="SMART" id="SM00283">
    <property type="entry name" value="MA"/>
    <property type="match status" value="1"/>
</dbReference>
<comment type="subcellular location">
    <subcellularLocation>
        <location evidence="1">Membrane</location>
    </subcellularLocation>
</comment>
<dbReference type="RefSeq" id="WP_235311968.1">
    <property type="nucleotide sequence ID" value="NZ_JAKGAS010000004.1"/>
</dbReference>
<name>A0ABS9D6G1_9ALTE</name>
<keyword evidence="5" id="KW-0812">Transmembrane</keyword>
<dbReference type="InterPro" id="IPR003660">
    <property type="entry name" value="HAMP_dom"/>
</dbReference>
<protein>
    <submittedName>
        <fullName evidence="8">Methyl-accepting chemotaxis protein</fullName>
    </submittedName>
</protein>
<reference evidence="8 9" key="1">
    <citation type="submission" date="2022-01" db="EMBL/GenBank/DDBJ databases">
        <title>Paraglaciecola sp. G1-23.</title>
        <authorList>
            <person name="Jin M.S."/>
            <person name="Han D.M."/>
            <person name="Kim H.M."/>
            <person name="Jeon C.O."/>
        </authorList>
    </citation>
    <scope>NUCLEOTIDE SEQUENCE [LARGE SCALE GENOMIC DNA]</scope>
    <source>
        <strain evidence="8 9">G1-23</strain>
    </source>
</reference>
<keyword evidence="5" id="KW-0472">Membrane</keyword>
<proteinExistence type="inferred from homology"/>
<keyword evidence="2 4" id="KW-0807">Transducer</keyword>
<evidence type="ECO:0000259" key="7">
    <source>
        <dbReference type="PROSITE" id="PS50885"/>
    </source>
</evidence>
<evidence type="ECO:0000259" key="6">
    <source>
        <dbReference type="PROSITE" id="PS50111"/>
    </source>
</evidence>
<evidence type="ECO:0000256" key="2">
    <source>
        <dbReference type="ARBA" id="ARBA00023224"/>
    </source>
</evidence>
<feature type="transmembrane region" description="Helical" evidence="5">
    <location>
        <begin position="13"/>
        <end position="32"/>
    </location>
</feature>
<evidence type="ECO:0000256" key="1">
    <source>
        <dbReference type="ARBA" id="ARBA00004370"/>
    </source>
</evidence>